<evidence type="ECO:0000256" key="2">
    <source>
        <dbReference type="ARBA" id="ARBA00009765"/>
    </source>
</evidence>
<dbReference type="GO" id="GO:0016020">
    <property type="term" value="C:membrane"/>
    <property type="evidence" value="ECO:0007669"/>
    <property type="project" value="UniProtKB-SubCell"/>
</dbReference>
<keyword evidence="3 6" id="KW-0812">Transmembrane</keyword>
<dbReference type="InterPro" id="IPR045863">
    <property type="entry name" value="CorA_TM1_TM2"/>
</dbReference>
<protein>
    <submittedName>
        <fullName evidence="7">Magnesium transport protein CorA</fullName>
    </submittedName>
</protein>
<proteinExistence type="inferred from homology"/>
<dbReference type="GO" id="GO:0015095">
    <property type="term" value="F:magnesium ion transmembrane transporter activity"/>
    <property type="evidence" value="ECO:0007669"/>
    <property type="project" value="TreeGrafter"/>
</dbReference>
<dbReference type="SUPFAM" id="SSF143865">
    <property type="entry name" value="CorA soluble domain-like"/>
    <property type="match status" value="1"/>
</dbReference>
<evidence type="ECO:0000256" key="6">
    <source>
        <dbReference type="SAM" id="Phobius"/>
    </source>
</evidence>
<dbReference type="PANTHER" id="PTHR47685">
    <property type="entry name" value="MAGNESIUM TRANSPORT PROTEIN CORA"/>
    <property type="match status" value="1"/>
</dbReference>
<dbReference type="EMBL" id="MLJW01000020">
    <property type="protein sequence ID" value="OIR11568.1"/>
    <property type="molecule type" value="Genomic_DNA"/>
</dbReference>
<dbReference type="Gene3D" id="3.30.460.20">
    <property type="entry name" value="CorA soluble domain-like"/>
    <property type="match status" value="1"/>
</dbReference>
<dbReference type="Gene3D" id="1.20.58.340">
    <property type="entry name" value="Magnesium transport protein CorA, transmembrane region"/>
    <property type="match status" value="1"/>
</dbReference>
<dbReference type="SUPFAM" id="SSF158791">
    <property type="entry name" value="MgtE N-terminal domain-like"/>
    <property type="match status" value="1"/>
</dbReference>
<dbReference type="SUPFAM" id="SSF144083">
    <property type="entry name" value="Magnesium transport protein CorA, transmembrane region"/>
    <property type="match status" value="1"/>
</dbReference>
<dbReference type="GO" id="GO:0015099">
    <property type="term" value="F:nickel cation transmembrane transporter activity"/>
    <property type="evidence" value="ECO:0007669"/>
    <property type="project" value="TreeGrafter"/>
</dbReference>
<comment type="subcellular location">
    <subcellularLocation>
        <location evidence="1">Membrane</location>
        <topology evidence="1">Multi-pass membrane protein</topology>
    </subcellularLocation>
</comment>
<evidence type="ECO:0000256" key="5">
    <source>
        <dbReference type="ARBA" id="ARBA00023136"/>
    </source>
</evidence>
<evidence type="ECO:0000256" key="4">
    <source>
        <dbReference type="ARBA" id="ARBA00022989"/>
    </source>
</evidence>
<dbReference type="InterPro" id="IPR050829">
    <property type="entry name" value="CorA_MIT"/>
</dbReference>
<organism evidence="7">
    <name type="scientific">mine drainage metagenome</name>
    <dbReference type="NCBI Taxonomy" id="410659"/>
    <lineage>
        <taxon>unclassified sequences</taxon>
        <taxon>metagenomes</taxon>
        <taxon>ecological metagenomes</taxon>
    </lineage>
</organism>
<feature type="transmembrane region" description="Helical" evidence="6">
    <location>
        <begin position="376"/>
        <end position="396"/>
    </location>
</feature>
<accession>A0A1J5T5Q2</accession>
<comment type="similarity">
    <text evidence="2">Belongs to the CorA metal ion transporter (MIT) (TC 1.A.35) family.</text>
</comment>
<dbReference type="InterPro" id="IPR045861">
    <property type="entry name" value="CorA_cytoplasmic_dom"/>
</dbReference>
<evidence type="ECO:0000256" key="1">
    <source>
        <dbReference type="ARBA" id="ARBA00004141"/>
    </source>
</evidence>
<sequence>MSNEPNIQYQDHRQAVLTLLEKRRVTEEMVHKQDMPHHDLVETLVRKQNLARIQLLLSEMAPAEIAEMLEILPDADQLFIWDQIDERRKEQVLPGVSVSILHALGKRAFKNDRARIKAFELFEGRMREIQVNTQDDLTRAKPIWIDLVDPSFEERTWVGDAYGIELPDPDRVSDLESSARFYVEENGEIHLRSDFLLDKEDVSRNVGVNFILHQDILFSVRKEELPVFRLQRLRAFSQPNYVSDARDVLLDLYAADVEYSADALEDVYQGLEKVGSHVLSKQMTDEEAAKMLSDIGQEEDLNGRIRRNVLDTRRAVSFLMRSRVIERHQLDDAQQILRDIESLDGHTTFLFGKINFLMDATVGFININQNKVIKRLTVLSVVFMPLNVIAGIGGMSEFSMMTQGIPWPISYTAFTIGMVFVAWITFELLRLAEKREKLRLNK</sequence>
<feature type="transmembrane region" description="Helical" evidence="6">
    <location>
        <begin position="408"/>
        <end position="429"/>
    </location>
</feature>
<name>A0A1J5T5Q2_9ZZZZ</name>
<gene>
    <name evidence="7" type="primary">corA_3</name>
    <name evidence="7" type="ORF">GALL_70630</name>
</gene>
<dbReference type="Pfam" id="PF01544">
    <property type="entry name" value="CorA"/>
    <property type="match status" value="1"/>
</dbReference>
<dbReference type="PANTHER" id="PTHR47685:SF1">
    <property type="entry name" value="MAGNESIUM TRANSPORT PROTEIN CORA"/>
    <property type="match status" value="1"/>
</dbReference>
<reference evidence="7" key="1">
    <citation type="submission" date="2016-10" db="EMBL/GenBank/DDBJ databases">
        <title>Sequence of Gallionella enrichment culture.</title>
        <authorList>
            <person name="Poehlein A."/>
            <person name="Muehling M."/>
            <person name="Daniel R."/>
        </authorList>
    </citation>
    <scope>NUCLEOTIDE SEQUENCE</scope>
</reference>
<dbReference type="AlphaFoldDB" id="A0A1J5T5Q2"/>
<keyword evidence="5 6" id="KW-0472">Membrane</keyword>
<dbReference type="InterPro" id="IPR002523">
    <property type="entry name" value="MgTranspt_CorA/ZnTranspt_ZntB"/>
</dbReference>
<dbReference type="GO" id="GO:0015087">
    <property type="term" value="F:cobalt ion transmembrane transporter activity"/>
    <property type="evidence" value="ECO:0007669"/>
    <property type="project" value="TreeGrafter"/>
</dbReference>
<dbReference type="CDD" id="cd12835">
    <property type="entry name" value="EcCorA-like_1"/>
    <property type="match status" value="1"/>
</dbReference>
<comment type="caution">
    <text evidence="7">The sequence shown here is derived from an EMBL/GenBank/DDBJ whole genome shotgun (WGS) entry which is preliminary data.</text>
</comment>
<keyword evidence="4 6" id="KW-1133">Transmembrane helix</keyword>
<evidence type="ECO:0000256" key="3">
    <source>
        <dbReference type="ARBA" id="ARBA00022692"/>
    </source>
</evidence>
<evidence type="ECO:0000313" key="7">
    <source>
        <dbReference type="EMBL" id="OIR11568.1"/>
    </source>
</evidence>